<dbReference type="InParanoid" id="A0A1Q3CVT8"/>
<organism evidence="4 5">
    <name type="scientific">Cephalotus follicularis</name>
    <name type="common">Albany pitcher plant</name>
    <dbReference type="NCBI Taxonomy" id="3775"/>
    <lineage>
        <taxon>Eukaryota</taxon>
        <taxon>Viridiplantae</taxon>
        <taxon>Streptophyta</taxon>
        <taxon>Embryophyta</taxon>
        <taxon>Tracheophyta</taxon>
        <taxon>Spermatophyta</taxon>
        <taxon>Magnoliopsida</taxon>
        <taxon>eudicotyledons</taxon>
        <taxon>Gunneridae</taxon>
        <taxon>Pentapetalae</taxon>
        <taxon>rosids</taxon>
        <taxon>fabids</taxon>
        <taxon>Oxalidales</taxon>
        <taxon>Cephalotaceae</taxon>
        <taxon>Cephalotus</taxon>
    </lineage>
</organism>
<comment type="subcellular location">
    <subcellularLocation>
        <location evidence="1">Nucleus</location>
    </subcellularLocation>
</comment>
<feature type="region of interest" description="Disordered" evidence="3">
    <location>
        <begin position="44"/>
        <end position="68"/>
    </location>
</feature>
<dbReference type="InterPro" id="IPR051992">
    <property type="entry name" value="OxStress_Response_Reg"/>
</dbReference>
<evidence type="ECO:0000313" key="4">
    <source>
        <dbReference type="EMBL" id="GAV84349.1"/>
    </source>
</evidence>
<dbReference type="PANTHER" id="PTHR33172">
    <property type="entry name" value="OS08G0516900 PROTEIN"/>
    <property type="match status" value="1"/>
</dbReference>
<evidence type="ECO:0000256" key="2">
    <source>
        <dbReference type="ARBA" id="ARBA00023242"/>
    </source>
</evidence>
<dbReference type="OrthoDB" id="694201at2759"/>
<proteinExistence type="predicted"/>
<dbReference type="PANTHER" id="PTHR33172:SF103">
    <property type="entry name" value="PROTEIN OXIDATIVE STRESS 3"/>
    <property type="match status" value="1"/>
</dbReference>
<reference evidence="5" key="1">
    <citation type="submission" date="2016-04" db="EMBL/GenBank/DDBJ databases">
        <title>Cephalotus genome sequencing.</title>
        <authorList>
            <person name="Fukushima K."/>
            <person name="Hasebe M."/>
            <person name="Fang X."/>
        </authorList>
    </citation>
    <scope>NUCLEOTIDE SEQUENCE [LARGE SCALE GENOMIC DNA]</scope>
    <source>
        <strain evidence="5">cv. St1</strain>
    </source>
</reference>
<gene>
    <name evidence="4" type="ORF">CFOL_v3_27793</name>
</gene>
<protein>
    <recommendedName>
        <fullName evidence="6">Oxidative stress 3</fullName>
    </recommendedName>
</protein>
<evidence type="ECO:0008006" key="6">
    <source>
        <dbReference type="Google" id="ProtNLM"/>
    </source>
</evidence>
<dbReference type="Proteomes" id="UP000187406">
    <property type="component" value="Unassembled WGS sequence"/>
</dbReference>
<keyword evidence="5" id="KW-1185">Reference proteome</keyword>
<evidence type="ECO:0000256" key="1">
    <source>
        <dbReference type="ARBA" id="ARBA00004123"/>
    </source>
</evidence>
<name>A0A1Q3CVT8_CEPFO</name>
<evidence type="ECO:0000256" key="3">
    <source>
        <dbReference type="SAM" id="MobiDB-lite"/>
    </source>
</evidence>
<comment type="caution">
    <text evidence="4">The sequence shown here is derived from an EMBL/GenBank/DDBJ whole genome shotgun (WGS) entry which is preliminary data.</text>
</comment>
<dbReference type="STRING" id="3775.A0A1Q3CVT8"/>
<feature type="compositionally biased region" description="Low complexity" evidence="3">
    <location>
        <begin position="59"/>
        <end position="68"/>
    </location>
</feature>
<keyword evidence="2" id="KW-0539">Nucleus</keyword>
<dbReference type="FunCoup" id="A0A1Q3CVT8">
    <property type="interactions" value="4"/>
</dbReference>
<dbReference type="GO" id="GO:0005634">
    <property type="term" value="C:nucleus"/>
    <property type="evidence" value="ECO:0007669"/>
    <property type="project" value="UniProtKB-SubCell"/>
</dbReference>
<accession>A0A1Q3CVT8</accession>
<sequence length="156" mass="17458">MGEEYQHMNLEDVNSSEALLENNRKIMEDGDECYESSFENSTNSLVSSNSSSDFLENASPSPQCSSSSLSLANGPLYELSELMLQLPIKRGLSKYYDGQSQSFTSLASVNSIEDLAKKGNLYRTKIKSCRRLDGHNKLYIPKATIVKKASRRSYLH</sequence>
<dbReference type="GO" id="GO:0006950">
    <property type="term" value="P:response to stress"/>
    <property type="evidence" value="ECO:0007669"/>
    <property type="project" value="UniProtKB-ARBA"/>
</dbReference>
<evidence type="ECO:0000313" key="5">
    <source>
        <dbReference type="Proteomes" id="UP000187406"/>
    </source>
</evidence>
<dbReference type="EMBL" id="BDDD01003185">
    <property type="protein sequence ID" value="GAV84349.1"/>
    <property type="molecule type" value="Genomic_DNA"/>
</dbReference>
<dbReference type="AlphaFoldDB" id="A0A1Q3CVT8"/>